<evidence type="ECO:0008006" key="3">
    <source>
        <dbReference type="Google" id="ProtNLM"/>
    </source>
</evidence>
<dbReference type="Gene3D" id="3.40.720.10">
    <property type="entry name" value="Alkaline Phosphatase, subunit A"/>
    <property type="match status" value="1"/>
</dbReference>
<dbReference type="AlphaFoldDB" id="A0A1H4AQH1"/>
<dbReference type="InterPro" id="IPR017850">
    <property type="entry name" value="Alkaline_phosphatase_core_sf"/>
</dbReference>
<protein>
    <recommendedName>
        <fullName evidence="3">Sulfatase</fullName>
    </recommendedName>
</protein>
<organism evidence="1 2">
    <name type="scientific">Haloplanus vescus</name>
    <dbReference type="NCBI Taxonomy" id="555874"/>
    <lineage>
        <taxon>Archaea</taxon>
        <taxon>Methanobacteriati</taxon>
        <taxon>Methanobacteriota</taxon>
        <taxon>Stenosarchaea group</taxon>
        <taxon>Halobacteria</taxon>
        <taxon>Halobacteriales</taxon>
        <taxon>Haloferacaceae</taxon>
        <taxon>Haloplanus</taxon>
    </lineage>
</organism>
<keyword evidence="2" id="KW-1185">Reference proteome</keyword>
<gene>
    <name evidence="1" type="ORF">SAMN04488065_2894</name>
</gene>
<dbReference type="RefSeq" id="WP_143025281.1">
    <property type="nucleotide sequence ID" value="NZ_FNQT01000007.1"/>
</dbReference>
<dbReference type="OrthoDB" id="100846at2157"/>
<dbReference type="EMBL" id="FNQT01000007">
    <property type="protein sequence ID" value="SEA38091.1"/>
    <property type="molecule type" value="Genomic_DNA"/>
</dbReference>
<sequence>MGFSDWAAETASRFRDQSPRFAAKRSGQELLTGALRRVPGPAGDSIWEREWDVLLILDACRWDVFSENYGDADWLETVEPITSVGSASPEWMDKTFTTEYKDKLASTAYVTGNPYSEDHVTENQLALLDEVWRYVWDDDLGTIPPEPLTNQAVKHWRTGDYERMIVHYMQPHWPYVTNPIEGGFNPRTVINNEKAENAFDLQNRGEISKSDHIAAYSDNLEYIIDHIHRTLLQAITADQVAITSDHGEAFGEFGIYEHPSRVPIPVLRKVPWAITSGRDTGEYNIDDLRSDTEIGATREKKLRDLGYL</sequence>
<evidence type="ECO:0000313" key="2">
    <source>
        <dbReference type="Proteomes" id="UP000236755"/>
    </source>
</evidence>
<dbReference type="STRING" id="555874.SAMN04488065_2894"/>
<evidence type="ECO:0000313" key="1">
    <source>
        <dbReference type="EMBL" id="SEA38091.1"/>
    </source>
</evidence>
<name>A0A1H4AQH1_9EURY</name>
<proteinExistence type="predicted"/>
<dbReference type="Proteomes" id="UP000236755">
    <property type="component" value="Unassembled WGS sequence"/>
</dbReference>
<dbReference type="SUPFAM" id="SSF53649">
    <property type="entry name" value="Alkaline phosphatase-like"/>
    <property type="match status" value="1"/>
</dbReference>
<accession>A0A1H4AQH1</accession>
<reference evidence="1 2" key="1">
    <citation type="submission" date="2016-10" db="EMBL/GenBank/DDBJ databases">
        <authorList>
            <person name="de Groot N.N."/>
        </authorList>
    </citation>
    <scope>NUCLEOTIDE SEQUENCE [LARGE SCALE GENOMIC DNA]</scope>
    <source>
        <strain evidence="1 2">CGMCC 1.8712</strain>
    </source>
</reference>